<feature type="compositionally biased region" description="Acidic residues" evidence="1">
    <location>
        <begin position="69"/>
        <end position="79"/>
    </location>
</feature>
<dbReference type="EMBL" id="JAGTTL010000009">
    <property type="protein sequence ID" value="KAK6318117.1"/>
    <property type="molecule type" value="Genomic_DNA"/>
</dbReference>
<feature type="compositionally biased region" description="Polar residues" evidence="1">
    <location>
        <begin position="99"/>
        <end position="113"/>
    </location>
</feature>
<sequence length="287" mass="30799">MRTAAPSPVPSPSTPPLHVPEHTYDLEEQQGRHRSDVFSELRAWREQHNKRLLAMERDGPPILTILHADEEEDDEDDEGSLSIFSGVEGNKESAGLSHWLNTGPTDSSFQSPSPDVFQREAKSPEVARLSLSPDPTLSPCPPQSATSAPGSRRLSVLRARRLRLSGGVAGAGAAVRPAEDHTESGTNTGVPGLANQGLQEAVWPKVPPLPKATYHMPHRPASSPLVRGLRSPTGGASVQSVNGHQPIVLGRPPGRPAIMRPRTARAALQKTPQCLTLQPSRGNSHLD</sequence>
<dbReference type="AlphaFoldDB" id="A0AAN8M3H9"/>
<proteinExistence type="predicted"/>
<comment type="caution">
    <text evidence="2">The sequence shown here is derived from an EMBL/GenBank/DDBJ whole genome shotgun (WGS) entry which is preliminary data.</text>
</comment>
<feature type="region of interest" description="Disordered" evidence="1">
    <location>
        <begin position="66"/>
        <end position="196"/>
    </location>
</feature>
<evidence type="ECO:0000256" key="1">
    <source>
        <dbReference type="SAM" id="MobiDB-lite"/>
    </source>
</evidence>
<feature type="compositionally biased region" description="Polar residues" evidence="1">
    <location>
        <begin position="234"/>
        <end position="243"/>
    </location>
</feature>
<feature type="region of interest" description="Disordered" evidence="1">
    <location>
        <begin position="1"/>
        <end position="34"/>
    </location>
</feature>
<feature type="compositionally biased region" description="Polar residues" evidence="1">
    <location>
        <begin position="270"/>
        <end position="287"/>
    </location>
</feature>
<dbReference type="Proteomes" id="UP001356427">
    <property type="component" value="Unassembled WGS sequence"/>
</dbReference>
<evidence type="ECO:0000313" key="2">
    <source>
        <dbReference type="EMBL" id="KAK6318117.1"/>
    </source>
</evidence>
<feature type="compositionally biased region" description="Basic and acidic residues" evidence="1">
    <location>
        <begin position="19"/>
        <end position="34"/>
    </location>
</feature>
<evidence type="ECO:0000313" key="3">
    <source>
        <dbReference type="Proteomes" id="UP001356427"/>
    </source>
</evidence>
<feature type="region of interest" description="Disordered" evidence="1">
    <location>
        <begin position="209"/>
        <end position="287"/>
    </location>
</feature>
<feature type="compositionally biased region" description="Pro residues" evidence="1">
    <location>
        <begin position="7"/>
        <end position="18"/>
    </location>
</feature>
<name>A0AAN8M3H9_9TELE</name>
<gene>
    <name evidence="2" type="ORF">J4Q44_G00114080</name>
</gene>
<keyword evidence="3" id="KW-1185">Reference proteome</keyword>
<reference evidence="2 3" key="1">
    <citation type="submission" date="2021-04" db="EMBL/GenBank/DDBJ databases">
        <authorList>
            <person name="De Guttry C."/>
            <person name="Zahm M."/>
            <person name="Klopp C."/>
            <person name="Cabau C."/>
            <person name="Louis A."/>
            <person name="Berthelot C."/>
            <person name="Parey E."/>
            <person name="Roest Crollius H."/>
            <person name="Montfort J."/>
            <person name="Robinson-Rechavi M."/>
            <person name="Bucao C."/>
            <person name="Bouchez O."/>
            <person name="Gislard M."/>
            <person name="Lluch J."/>
            <person name="Milhes M."/>
            <person name="Lampietro C."/>
            <person name="Lopez Roques C."/>
            <person name="Donnadieu C."/>
            <person name="Braasch I."/>
            <person name="Desvignes T."/>
            <person name="Postlethwait J."/>
            <person name="Bobe J."/>
            <person name="Wedekind C."/>
            <person name="Guiguen Y."/>
        </authorList>
    </citation>
    <scope>NUCLEOTIDE SEQUENCE [LARGE SCALE GENOMIC DNA]</scope>
    <source>
        <strain evidence="2">Cs_M1</strain>
        <tissue evidence="2">Blood</tissue>
    </source>
</reference>
<protein>
    <submittedName>
        <fullName evidence="2">Uncharacterized protein</fullName>
    </submittedName>
</protein>
<organism evidence="2 3">
    <name type="scientific">Coregonus suidteri</name>
    <dbReference type="NCBI Taxonomy" id="861788"/>
    <lineage>
        <taxon>Eukaryota</taxon>
        <taxon>Metazoa</taxon>
        <taxon>Chordata</taxon>
        <taxon>Craniata</taxon>
        <taxon>Vertebrata</taxon>
        <taxon>Euteleostomi</taxon>
        <taxon>Actinopterygii</taxon>
        <taxon>Neopterygii</taxon>
        <taxon>Teleostei</taxon>
        <taxon>Protacanthopterygii</taxon>
        <taxon>Salmoniformes</taxon>
        <taxon>Salmonidae</taxon>
        <taxon>Coregoninae</taxon>
        <taxon>Coregonus</taxon>
    </lineage>
</organism>
<accession>A0AAN8M3H9</accession>